<dbReference type="SUPFAM" id="SSF54427">
    <property type="entry name" value="NTF2-like"/>
    <property type="match status" value="1"/>
</dbReference>
<dbReference type="AlphaFoldDB" id="A0ABD7QRP3"/>
<evidence type="ECO:0000259" key="1">
    <source>
        <dbReference type="Pfam" id="PF13577"/>
    </source>
</evidence>
<evidence type="ECO:0000313" key="2">
    <source>
        <dbReference type="EMBL" id="TCQ77442.1"/>
    </source>
</evidence>
<sequence>MANENQLTTEQRLRIIEAKLAIYELIASHPPSADSGLAEYTASVYTEDGVFNRGAGLDGAQGVEAIAAFILRPEHEEAIKGGLAHFAGLPLIDLRGDTAVVTSYLQLLQLDKEGAPREMANHGTSTGYRIHRVVVNRWELECRDGRWKIRSRTLLPVDGSDAPRRLLAQGLSDVLKATYQNPLTATEQDHA</sequence>
<dbReference type="RefSeq" id="WP_132511083.1">
    <property type="nucleotide sequence ID" value="NZ_SLYQ01000001.1"/>
</dbReference>
<accession>A0ABD7QRP3</accession>
<proteinExistence type="predicted"/>
<dbReference type="InterPro" id="IPR032710">
    <property type="entry name" value="NTF2-like_dom_sf"/>
</dbReference>
<feature type="domain" description="SnoaL-like" evidence="1">
    <location>
        <begin position="16"/>
        <end position="153"/>
    </location>
</feature>
<name>A0ABD7QRP3_RAOOR</name>
<dbReference type="InterPro" id="IPR037401">
    <property type="entry name" value="SnoaL-like"/>
</dbReference>
<dbReference type="EMBL" id="SLYQ01000001">
    <property type="protein sequence ID" value="TCQ77442.1"/>
    <property type="molecule type" value="Genomic_DNA"/>
</dbReference>
<dbReference type="Gene3D" id="3.10.450.50">
    <property type="match status" value="1"/>
</dbReference>
<organism evidence="2 3">
    <name type="scientific">Raoultella ornithinolytica</name>
    <name type="common">Klebsiella ornithinolytica</name>
    <dbReference type="NCBI Taxonomy" id="54291"/>
    <lineage>
        <taxon>Bacteria</taxon>
        <taxon>Pseudomonadati</taxon>
        <taxon>Pseudomonadota</taxon>
        <taxon>Gammaproteobacteria</taxon>
        <taxon>Enterobacterales</taxon>
        <taxon>Enterobacteriaceae</taxon>
        <taxon>Klebsiella/Raoultella group</taxon>
        <taxon>Raoultella</taxon>
    </lineage>
</organism>
<evidence type="ECO:0000313" key="3">
    <source>
        <dbReference type="Proteomes" id="UP000295263"/>
    </source>
</evidence>
<dbReference type="Pfam" id="PF13577">
    <property type="entry name" value="SnoaL_4"/>
    <property type="match status" value="1"/>
</dbReference>
<protein>
    <submittedName>
        <fullName evidence="2">SnoaL-like protein</fullName>
    </submittedName>
</protein>
<comment type="caution">
    <text evidence="2">The sequence shown here is derived from an EMBL/GenBank/DDBJ whole genome shotgun (WGS) entry which is preliminary data.</text>
</comment>
<gene>
    <name evidence="2" type="ORF">EC841_1011264</name>
</gene>
<dbReference type="Proteomes" id="UP000295263">
    <property type="component" value="Unassembled WGS sequence"/>
</dbReference>
<reference evidence="2 3" key="1">
    <citation type="submission" date="2019-03" db="EMBL/GenBank/DDBJ databases">
        <title>Genomic analyses of the natural microbiome of Caenorhabditis elegans.</title>
        <authorList>
            <person name="Samuel B."/>
        </authorList>
    </citation>
    <scope>NUCLEOTIDE SEQUENCE [LARGE SCALE GENOMIC DNA]</scope>
    <source>
        <strain evidence="2 3">JUb54</strain>
    </source>
</reference>